<keyword evidence="13" id="KW-1185">Reference proteome</keyword>
<dbReference type="PROSITE" id="PS51061">
    <property type="entry name" value="R3H"/>
    <property type="match status" value="1"/>
</dbReference>
<keyword evidence="6" id="KW-0862">Zinc</keyword>
<evidence type="ECO:0000256" key="5">
    <source>
        <dbReference type="ARBA" id="ARBA00022771"/>
    </source>
</evidence>
<feature type="region of interest" description="Disordered" evidence="10">
    <location>
        <begin position="126"/>
        <end position="164"/>
    </location>
</feature>
<feature type="compositionally biased region" description="Basic residues" evidence="10">
    <location>
        <begin position="23"/>
        <end position="37"/>
    </location>
</feature>
<evidence type="ECO:0000256" key="10">
    <source>
        <dbReference type="SAM" id="MobiDB-lite"/>
    </source>
</evidence>
<dbReference type="Pfam" id="PF01424">
    <property type="entry name" value="R3H"/>
    <property type="match status" value="1"/>
</dbReference>
<comment type="similarity">
    <text evidence="2">Belongs to the NFX1 family.</text>
</comment>
<dbReference type="InterPro" id="IPR036867">
    <property type="entry name" value="R3H_dom_sf"/>
</dbReference>
<evidence type="ECO:0000256" key="3">
    <source>
        <dbReference type="ARBA" id="ARBA00022723"/>
    </source>
</evidence>
<comment type="caution">
    <text evidence="12">The sequence shown here is derived from an EMBL/GenBank/DDBJ whole genome shotgun (WGS) entry which is preliminary data.</text>
</comment>
<dbReference type="GO" id="GO:0000981">
    <property type="term" value="F:DNA-binding transcription factor activity, RNA polymerase II-specific"/>
    <property type="evidence" value="ECO:0007669"/>
    <property type="project" value="TreeGrafter"/>
</dbReference>
<dbReference type="GO" id="GO:0000122">
    <property type="term" value="P:negative regulation of transcription by RNA polymerase II"/>
    <property type="evidence" value="ECO:0007669"/>
    <property type="project" value="TreeGrafter"/>
</dbReference>
<protein>
    <submittedName>
        <fullName evidence="12">NF-X1 type zinc finger protein</fullName>
    </submittedName>
</protein>
<dbReference type="GO" id="GO:0000977">
    <property type="term" value="F:RNA polymerase II transcription regulatory region sequence-specific DNA binding"/>
    <property type="evidence" value="ECO:0007669"/>
    <property type="project" value="TreeGrafter"/>
</dbReference>
<dbReference type="STRING" id="1141098.A0A1Y2E381"/>
<dbReference type="InterPro" id="IPR034077">
    <property type="entry name" value="R3H_FAP1"/>
</dbReference>
<dbReference type="InterPro" id="IPR034078">
    <property type="entry name" value="NFX1_fam"/>
</dbReference>
<evidence type="ECO:0000256" key="6">
    <source>
        <dbReference type="ARBA" id="ARBA00022833"/>
    </source>
</evidence>
<dbReference type="FunFam" id="3.30.1370.50:FF:000006">
    <property type="entry name" value="NF-X1 finger transcription factor"/>
    <property type="match status" value="1"/>
</dbReference>
<dbReference type="AlphaFoldDB" id="A0A1Y2E381"/>
<dbReference type="Gene3D" id="3.30.1370.50">
    <property type="entry name" value="R3H-like domain"/>
    <property type="match status" value="1"/>
</dbReference>
<evidence type="ECO:0000259" key="11">
    <source>
        <dbReference type="PROSITE" id="PS51061"/>
    </source>
</evidence>
<evidence type="ECO:0000256" key="2">
    <source>
        <dbReference type="ARBA" id="ARBA00007269"/>
    </source>
</evidence>
<keyword evidence="3" id="KW-0479">Metal-binding</keyword>
<dbReference type="SUPFAM" id="SSF82708">
    <property type="entry name" value="R3H domain"/>
    <property type="match status" value="1"/>
</dbReference>
<dbReference type="GeneID" id="63773752"/>
<evidence type="ECO:0000256" key="7">
    <source>
        <dbReference type="ARBA" id="ARBA00023015"/>
    </source>
</evidence>
<dbReference type="CDD" id="cd16492">
    <property type="entry name" value="RING-CH-C4HC3_NFX1-like"/>
    <property type="match status" value="1"/>
</dbReference>
<dbReference type="FunCoup" id="A0A1Y2E381">
    <property type="interactions" value="983"/>
</dbReference>
<comment type="subcellular location">
    <subcellularLocation>
        <location evidence="1">Nucleus</location>
    </subcellularLocation>
</comment>
<dbReference type="CDD" id="cd06006">
    <property type="entry name" value="R3H_unknown_2"/>
    <property type="match status" value="1"/>
</dbReference>
<gene>
    <name evidence="12" type="ORF">BCR38DRAFT_389243</name>
</gene>
<dbReference type="PANTHER" id="PTHR12360:SF12">
    <property type="entry name" value="TRANSCRIPTIONAL REPRESSOR NF-X1"/>
    <property type="match status" value="1"/>
</dbReference>
<dbReference type="EMBL" id="MCFJ01000005">
    <property type="protein sequence ID" value="ORY65982.1"/>
    <property type="molecule type" value="Genomic_DNA"/>
</dbReference>
<dbReference type="InterPro" id="IPR001374">
    <property type="entry name" value="R3H_dom"/>
</dbReference>
<dbReference type="SMART" id="SM00393">
    <property type="entry name" value="R3H"/>
    <property type="match status" value="1"/>
</dbReference>
<evidence type="ECO:0000256" key="4">
    <source>
        <dbReference type="ARBA" id="ARBA00022737"/>
    </source>
</evidence>
<dbReference type="PANTHER" id="PTHR12360">
    <property type="entry name" value="NUCLEAR TRANSCRIPTION FACTOR, X-BOX BINDING 1 NFX1"/>
    <property type="match status" value="1"/>
</dbReference>
<feature type="region of interest" description="Disordered" evidence="10">
    <location>
        <begin position="1047"/>
        <end position="1101"/>
    </location>
</feature>
<dbReference type="Proteomes" id="UP000193689">
    <property type="component" value="Unassembled WGS sequence"/>
</dbReference>
<feature type="compositionally biased region" description="Polar residues" evidence="10">
    <location>
        <begin position="1047"/>
        <end position="1064"/>
    </location>
</feature>
<evidence type="ECO:0000313" key="12">
    <source>
        <dbReference type="EMBL" id="ORY65982.1"/>
    </source>
</evidence>
<accession>A0A1Y2E381</accession>
<dbReference type="SMART" id="SM00438">
    <property type="entry name" value="ZnF_NFX"/>
    <property type="match status" value="10"/>
</dbReference>
<dbReference type="GO" id="GO:0005634">
    <property type="term" value="C:nucleus"/>
    <property type="evidence" value="ECO:0007669"/>
    <property type="project" value="UniProtKB-SubCell"/>
</dbReference>
<dbReference type="RefSeq" id="XP_040716946.1">
    <property type="nucleotide sequence ID" value="XM_040857540.1"/>
</dbReference>
<evidence type="ECO:0000313" key="13">
    <source>
        <dbReference type="Proteomes" id="UP000193689"/>
    </source>
</evidence>
<feature type="compositionally biased region" description="Basic residues" evidence="10">
    <location>
        <begin position="75"/>
        <end position="86"/>
    </location>
</feature>
<organism evidence="12 13">
    <name type="scientific">Pseudomassariella vexata</name>
    <dbReference type="NCBI Taxonomy" id="1141098"/>
    <lineage>
        <taxon>Eukaryota</taxon>
        <taxon>Fungi</taxon>
        <taxon>Dikarya</taxon>
        <taxon>Ascomycota</taxon>
        <taxon>Pezizomycotina</taxon>
        <taxon>Sordariomycetes</taxon>
        <taxon>Xylariomycetidae</taxon>
        <taxon>Amphisphaeriales</taxon>
        <taxon>Pseudomassariaceae</taxon>
        <taxon>Pseudomassariella</taxon>
    </lineage>
</organism>
<dbReference type="CDD" id="cd06008">
    <property type="entry name" value="NF-X1-zinc-finger"/>
    <property type="match status" value="4"/>
</dbReference>
<feature type="region of interest" description="Disordered" evidence="10">
    <location>
        <begin position="1"/>
        <end position="103"/>
    </location>
</feature>
<keyword evidence="9" id="KW-0539">Nucleus</keyword>
<feature type="domain" description="R3H" evidence="11">
    <location>
        <begin position="835"/>
        <end position="898"/>
    </location>
</feature>
<proteinExistence type="inferred from homology"/>
<feature type="compositionally biased region" description="Basic and acidic residues" evidence="10">
    <location>
        <begin position="1074"/>
        <end position="1084"/>
    </location>
</feature>
<name>A0A1Y2E381_9PEZI</name>
<sequence>MADVPLTAANAAADTGGSTQRPNRGRAGRGRGGRHRGGNQNRERNHGQPTSDAEPILTGQTSAPAGESTILNARGRGRRGPRKSRRGGAEPTTPRTTFGTQRAFGGHLTTEAQSAADIAAGLSADAPEFVPGQPLAPRNGQPPPLTGAKKSITHNEPKSNAPDLPTRIHDDISNGNYECVICTNEVLRNSRVWSCSICWTVTHLTCVRKWHTNQIKQRDQNIGQVSSDWRCPGCNSGTTEEPTSYHCWCGKEISPRSLAGQPPHSCSQTCGKPRGACPHPCMLVCHAGPCPPCDAMGPALPCYCGKHVVTKRCRETDYTHGWSCQEICGDLLPCSEHECQQPCHSGLCGSCEIPIPSLCYCGRVYKEIPCEQREQKVASFDHGQVQQQSAGQVGRDGLEEPWFGATFSCDSSCERTFDCGHHRCTRACHAQDEKEAHCPFSPDVVTHCPCTKTPLDEILEQPRQNCQDAIPSCNKTCDKLLPCGHRCRSGCHASSCPPCMQKVEIECRCGRTKSTSICHQGETDTPECMRVCRAQLNCGRHLHDEHCCPSEKKAMERKRKRKNLTTTSREIEAEHICVRVCGRLLKCDKHQCAQLCHPGPCSTCPEAIFEEISCHCGRTVLQPPQPCGTRPPECRFECARPNPCQDHPRVSHTCHGDDKSCSPCPFLVEKRCICGKSTLKNQPCASKQPRCGLVCNRKLKCGHHSCTKTCHGPGDCEDAGISGSHCSQPCLKVRKSCDHVCTETCHCPYACKEDKPCQAKTFVTCECQRRKQEVRCLATKTNPSPERPPLKCDDECLRLQRNARLASALNVEPATHTDDHVPYSDKTLELYQSAPKWAQTYEREFRVFSADTQEKRLRFKPMKPHHRAFLHALAEDFGLDSESQDPEPHRHVSIFKTPRFVSAPAKTLAQCVKIKATDVSQAQPSQSNIVMPPEPFNALLLSSPKFGLTIEELESALAHGFASQPNLSFATSFLPSDDVVIKGSGSWTPQALESSLSSLKPAISQSVKRHGLAKSVALCHVDSSLNVLRREAGATVNTGGWSSVVGRSTARQAKAGTTGSSSENLPVRSRFMALRKEPKKKAEEEPVEEDWLTAAEKLDED</sequence>
<evidence type="ECO:0000256" key="9">
    <source>
        <dbReference type="ARBA" id="ARBA00023242"/>
    </source>
</evidence>
<keyword evidence="4" id="KW-0677">Repeat</keyword>
<dbReference type="OrthoDB" id="6512771at2759"/>
<reference evidence="12 13" key="1">
    <citation type="submission" date="2016-07" db="EMBL/GenBank/DDBJ databases">
        <title>Pervasive Adenine N6-methylation of Active Genes in Fungi.</title>
        <authorList>
            <consortium name="DOE Joint Genome Institute"/>
            <person name="Mondo S.J."/>
            <person name="Dannebaum R.O."/>
            <person name="Kuo R.C."/>
            <person name="Labutti K."/>
            <person name="Haridas S."/>
            <person name="Kuo A."/>
            <person name="Salamov A."/>
            <person name="Ahrendt S.R."/>
            <person name="Lipzen A."/>
            <person name="Sullivan W."/>
            <person name="Andreopoulos W.B."/>
            <person name="Clum A."/>
            <person name="Lindquist E."/>
            <person name="Daum C."/>
            <person name="Ramamoorthy G.K."/>
            <person name="Gryganskyi A."/>
            <person name="Culley D."/>
            <person name="Magnuson J.K."/>
            <person name="James T.Y."/>
            <person name="O'Malley M.A."/>
            <person name="Stajich J.E."/>
            <person name="Spatafora J.W."/>
            <person name="Visel A."/>
            <person name="Grigoriev I.V."/>
        </authorList>
    </citation>
    <scope>NUCLEOTIDE SEQUENCE [LARGE SCALE GENOMIC DNA]</scope>
    <source>
        <strain evidence="12 13">CBS 129021</strain>
    </source>
</reference>
<dbReference type="InterPro" id="IPR000967">
    <property type="entry name" value="Znf_NFX1"/>
</dbReference>
<evidence type="ECO:0000256" key="1">
    <source>
        <dbReference type="ARBA" id="ARBA00004123"/>
    </source>
</evidence>
<dbReference type="GO" id="GO:0008270">
    <property type="term" value="F:zinc ion binding"/>
    <property type="evidence" value="ECO:0007669"/>
    <property type="project" value="UniProtKB-KW"/>
</dbReference>
<keyword evidence="8" id="KW-0804">Transcription</keyword>
<keyword evidence="7" id="KW-0805">Transcription regulation</keyword>
<dbReference type="InParanoid" id="A0A1Y2E381"/>
<keyword evidence="5" id="KW-0863">Zinc-finger</keyword>
<evidence type="ECO:0000256" key="8">
    <source>
        <dbReference type="ARBA" id="ARBA00023163"/>
    </source>
</evidence>